<feature type="domain" description="Transposase IS66 central" evidence="1">
    <location>
        <begin position="53"/>
        <end position="149"/>
    </location>
</feature>
<feature type="non-terminal residue" evidence="2">
    <location>
        <position position="1"/>
    </location>
</feature>
<protein>
    <submittedName>
        <fullName evidence="2">IS66 family transposase</fullName>
    </submittedName>
</protein>
<name>A0A4R5PVT0_9PROT</name>
<accession>A0A4R5PVT0</accession>
<dbReference type="InterPro" id="IPR052344">
    <property type="entry name" value="Transposase-related"/>
</dbReference>
<reference evidence="2 3" key="1">
    <citation type="journal article" date="2016" name="J. Microbiol.">
        <title>Dankookia rubra gen. nov., sp. nov., an alphaproteobacterium isolated from sediment of a shallow stream.</title>
        <authorList>
            <person name="Kim W.H."/>
            <person name="Kim D.H."/>
            <person name="Kang K."/>
            <person name="Ahn T.Y."/>
        </authorList>
    </citation>
    <scope>NUCLEOTIDE SEQUENCE [LARGE SCALE GENOMIC DNA]</scope>
    <source>
        <strain evidence="2 3">JCM30602</strain>
    </source>
</reference>
<dbReference type="Pfam" id="PF03050">
    <property type="entry name" value="DDE_Tnp_IS66"/>
    <property type="match status" value="1"/>
</dbReference>
<dbReference type="Proteomes" id="UP000295096">
    <property type="component" value="Unassembled WGS sequence"/>
</dbReference>
<proteinExistence type="predicted"/>
<sequence length="152" mass="16395">MALAPDLPAEAAGVWECIELPAVRPQVMHHHRLAVRCPGCGTRAVAPVPVSGTPFGPRLHAVATYLKTYQALSYERLQAALADLFGLRLSQGGLMNLLRRAQGRFQAGREAAVAALRRAEVVASDKTGVRIEGCSGYHWVFRCQDAVVHQAA</sequence>
<dbReference type="AlphaFoldDB" id="A0A4R5PVT0"/>
<dbReference type="PANTHER" id="PTHR33678:SF1">
    <property type="entry name" value="BLL1576 PROTEIN"/>
    <property type="match status" value="1"/>
</dbReference>
<comment type="caution">
    <text evidence="2">The sequence shown here is derived from an EMBL/GenBank/DDBJ whole genome shotgun (WGS) entry which is preliminary data.</text>
</comment>
<dbReference type="EMBL" id="SMSJ01000363">
    <property type="protein sequence ID" value="TDH49795.1"/>
    <property type="molecule type" value="Genomic_DNA"/>
</dbReference>
<dbReference type="RefSeq" id="WP_165982934.1">
    <property type="nucleotide sequence ID" value="NZ_SMSJ01000363.1"/>
</dbReference>
<keyword evidence="3" id="KW-1185">Reference proteome</keyword>
<evidence type="ECO:0000259" key="1">
    <source>
        <dbReference type="Pfam" id="PF03050"/>
    </source>
</evidence>
<dbReference type="InterPro" id="IPR004291">
    <property type="entry name" value="Transposase_IS66_central"/>
</dbReference>
<organism evidence="2 3">
    <name type="scientific">Dankookia rubra</name>
    <dbReference type="NCBI Taxonomy" id="1442381"/>
    <lineage>
        <taxon>Bacteria</taxon>
        <taxon>Pseudomonadati</taxon>
        <taxon>Pseudomonadota</taxon>
        <taxon>Alphaproteobacteria</taxon>
        <taxon>Acetobacterales</taxon>
        <taxon>Roseomonadaceae</taxon>
        <taxon>Dankookia</taxon>
    </lineage>
</organism>
<gene>
    <name evidence="2" type="ORF">E2C06_36995</name>
</gene>
<evidence type="ECO:0000313" key="3">
    <source>
        <dbReference type="Proteomes" id="UP000295096"/>
    </source>
</evidence>
<evidence type="ECO:0000313" key="2">
    <source>
        <dbReference type="EMBL" id="TDH49795.1"/>
    </source>
</evidence>
<feature type="non-terminal residue" evidence="2">
    <location>
        <position position="152"/>
    </location>
</feature>
<dbReference type="PANTHER" id="PTHR33678">
    <property type="entry name" value="BLL1576 PROTEIN"/>
    <property type="match status" value="1"/>
</dbReference>